<evidence type="ECO:0000259" key="1">
    <source>
        <dbReference type="Pfam" id="PF04773"/>
    </source>
</evidence>
<dbReference type="Gene3D" id="2.60.120.1440">
    <property type="match status" value="1"/>
</dbReference>
<gene>
    <name evidence="3" type="ORF">C7I84_08570</name>
</gene>
<dbReference type="InterPro" id="IPR006860">
    <property type="entry name" value="FecR"/>
</dbReference>
<dbReference type="EMBL" id="PXYK01000006">
    <property type="protein sequence ID" value="PSJ62640.1"/>
    <property type="molecule type" value="Genomic_DNA"/>
</dbReference>
<dbReference type="AlphaFoldDB" id="A0A2P7SJI8"/>
<proteinExistence type="predicted"/>
<reference evidence="3 4" key="1">
    <citation type="submission" date="2018-03" db="EMBL/GenBank/DDBJ databases">
        <title>The draft genome of Mesorhizobium sp. 6GN-30.</title>
        <authorList>
            <person name="Liu L."/>
            <person name="Li L."/>
            <person name="Wang T."/>
            <person name="Zhang X."/>
            <person name="Liang L."/>
        </authorList>
    </citation>
    <scope>NUCLEOTIDE SEQUENCE [LARGE SCALE GENOMIC DNA]</scope>
    <source>
        <strain evidence="3 4">6GN30</strain>
    </source>
</reference>
<evidence type="ECO:0000259" key="2">
    <source>
        <dbReference type="Pfam" id="PF16220"/>
    </source>
</evidence>
<dbReference type="InterPro" id="IPR012373">
    <property type="entry name" value="Ferrdict_sens_TM"/>
</dbReference>
<evidence type="ECO:0000313" key="4">
    <source>
        <dbReference type="Proteomes" id="UP000241229"/>
    </source>
</evidence>
<protein>
    <submittedName>
        <fullName evidence="3">Fe2+-dicitrate sensor protein</fullName>
    </submittedName>
</protein>
<dbReference type="PANTHER" id="PTHR30273">
    <property type="entry name" value="PERIPLASMIC SIGNAL SENSOR AND SIGMA FACTOR ACTIVATOR FECR-RELATED"/>
    <property type="match status" value="1"/>
</dbReference>
<dbReference type="Proteomes" id="UP000241229">
    <property type="component" value="Unassembled WGS sequence"/>
</dbReference>
<dbReference type="PANTHER" id="PTHR30273:SF2">
    <property type="entry name" value="PROTEIN FECR"/>
    <property type="match status" value="1"/>
</dbReference>
<dbReference type="OrthoDB" id="9798846at2"/>
<sequence length="323" mass="34490">MGKRLGQSEIDRRVALDARDWIVRLSSGNVSRAELERFQAWRAQSPEHDRAFAREQEFWQLLQGVSDRGELAAMKPSPAARWTLSRRAVLAGTAFAGVATAIVAPRILTWVTTDFATRSGEQTTARLPDGSTMLLNTNSRVALDFGHGLRLVDLIEGEAEFTVRPDIPAPFRVAALGGHGETAAGRFAMRSVEGEVAVTVSEGAVSVASGGPAGARSAVVVAAGQQTRYAEGGVPLPAAAVDLDVELAWRTGRLVFEGEPFRAAVRELGRYVPERLVIATHAYDDSPVSAVVQTRDAHAAIEALAHVHGLAAHRIPGVVILIS</sequence>
<feature type="domain" description="FecR protein" evidence="1">
    <location>
        <begin position="115"/>
        <end position="205"/>
    </location>
</feature>
<dbReference type="Pfam" id="PF04773">
    <property type="entry name" value="FecR"/>
    <property type="match status" value="1"/>
</dbReference>
<dbReference type="InterPro" id="IPR032623">
    <property type="entry name" value="FecR_N"/>
</dbReference>
<comment type="caution">
    <text evidence="3">The sequence shown here is derived from an EMBL/GenBank/DDBJ whole genome shotgun (WGS) entry which is preliminary data.</text>
</comment>
<dbReference type="PIRSF" id="PIRSF018266">
    <property type="entry name" value="FecR"/>
    <property type="match status" value="1"/>
</dbReference>
<organism evidence="3 4">
    <name type="scientific">Kumtagia ephedrae</name>
    <dbReference type="NCBI Taxonomy" id="2116701"/>
    <lineage>
        <taxon>Bacteria</taxon>
        <taxon>Pseudomonadati</taxon>
        <taxon>Pseudomonadota</taxon>
        <taxon>Alphaproteobacteria</taxon>
        <taxon>Hyphomicrobiales</taxon>
        <taxon>Phyllobacteriaceae</taxon>
        <taxon>Kumtagia</taxon>
    </lineage>
</organism>
<keyword evidence="4" id="KW-1185">Reference proteome</keyword>
<evidence type="ECO:0000313" key="3">
    <source>
        <dbReference type="EMBL" id="PSJ62640.1"/>
    </source>
</evidence>
<dbReference type="GO" id="GO:0016989">
    <property type="term" value="F:sigma factor antagonist activity"/>
    <property type="evidence" value="ECO:0007669"/>
    <property type="project" value="TreeGrafter"/>
</dbReference>
<accession>A0A2P7SJI8</accession>
<dbReference type="Pfam" id="PF16220">
    <property type="entry name" value="DUF4880"/>
    <property type="match status" value="1"/>
</dbReference>
<feature type="domain" description="FecR N-terminal" evidence="2">
    <location>
        <begin position="18"/>
        <end position="56"/>
    </location>
</feature>
<name>A0A2P7SJI8_9HYPH</name>